<evidence type="ECO:0000313" key="1">
    <source>
        <dbReference type="EMBL" id="KAI4377920.1"/>
    </source>
</evidence>
<gene>
    <name evidence="1" type="ORF">MLD38_015475</name>
</gene>
<accession>A0ACB9RGA0</accession>
<proteinExistence type="predicted"/>
<comment type="caution">
    <text evidence="1">The sequence shown here is derived from an EMBL/GenBank/DDBJ whole genome shotgun (WGS) entry which is preliminary data.</text>
</comment>
<name>A0ACB9RGA0_9MYRT</name>
<sequence>MADAAGKTQLGPDQNPTMTRKLSSSFLFKAVMAVLVLVLVPVMSSHPPEYIVGQAAPVRGWEILHILFVGIAVSYGLFSKRNAADGVEDGEKNGSNANAGKLENTQLYINRFLQLSSSLFDDDSDGGGISPSGSDVGRVQSMAAWNSQYLRNEPMLVVDEDRSGGDSSARISDTPLLLPVRSLHSRVPDDPRDNSGYSGVSSAPLNRSGSMGLRSSYSSKSSVWDTSFRRSSSNPGSISKRSLNCGSNTWGKTSESSVSAASLSESGSDPGSNSKRVPNGGSIQSGNNGRVSDTMYTELETNVKDGVVLPSPIPWQSRSGRMDVKEVVDSVNTFKINDFGEDRQQVSWSQSTAFSTPSTPSPKRISPSSSLSSVSPEANLVTDTVKKRNSFSHKSRIPVPPPPPPPIGATFRLPTEKPRLVPSVNEHTGLPKSVRTTRAAAETDRNNVREKDLNDNFFDGVLENLDDDDPDSDDDGVTDADLGVPEDRVPLPSNEEVEVVSHGASDGGPDVDKKADEFIAMFREQIRLQRIESIKRSSAEISKNSARR</sequence>
<dbReference type="EMBL" id="CM042883">
    <property type="protein sequence ID" value="KAI4377920.1"/>
    <property type="molecule type" value="Genomic_DNA"/>
</dbReference>
<protein>
    <submittedName>
        <fullName evidence="1">Uncharacterized protein</fullName>
    </submittedName>
</protein>
<evidence type="ECO:0000313" key="2">
    <source>
        <dbReference type="Proteomes" id="UP001057402"/>
    </source>
</evidence>
<dbReference type="Proteomes" id="UP001057402">
    <property type="component" value="Chromosome 4"/>
</dbReference>
<reference evidence="2" key="1">
    <citation type="journal article" date="2023" name="Front. Plant Sci.">
        <title>Chromosomal-level genome assembly of Melastoma candidum provides insights into trichome evolution.</title>
        <authorList>
            <person name="Zhong Y."/>
            <person name="Wu W."/>
            <person name="Sun C."/>
            <person name="Zou P."/>
            <person name="Liu Y."/>
            <person name="Dai S."/>
            <person name="Zhou R."/>
        </authorList>
    </citation>
    <scope>NUCLEOTIDE SEQUENCE [LARGE SCALE GENOMIC DNA]</scope>
</reference>
<keyword evidence="2" id="KW-1185">Reference proteome</keyword>
<organism evidence="1 2">
    <name type="scientific">Melastoma candidum</name>
    <dbReference type="NCBI Taxonomy" id="119954"/>
    <lineage>
        <taxon>Eukaryota</taxon>
        <taxon>Viridiplantae</taxon>
        <taxon>Streptophyta</taxon>
        <taxon>Embryophyta</taxon>
        <taxon>Tracheophyta</taxon>
        <taxon>Spermatophyta</taxon>
        <taxon>Magnoliopsida</taxon>
        <taxon>eudicotyledons</taxon>
        <taxon>Gunneridae</taxon>
        <taxon>Pentapetalae</taxon>
        <taxon>rosids</taxon>
        <taxon>malvids</taxon>
        <taxon>Myrtales</taxon>
        <taxon>Melastomataceae</taxon>
        <taxon>Melastomatoideae</taxon>
        <taxon>Melastomateae</taxon>
        <taxon>Melastoma</taxon>
    </lineage>
</organism>